<reference evidence="3" key="2">
    <citation type="submission" date="2019-06" db="EMBL/GenBank/DDBJ databases">
        <title>Genomics analysis of Aphanomyces spp. identifies a new class of oomycete effector associated with host adaptation.</title>
        <authorList>
            <person name="Gaulin E."/>
        </authorList>
    </citation>
    <scope>NUCLEOTIDE SEQUENCE</scope>
    <source>
        <strain evidence="3">CBS 578.67</strain>
    </source>
</reference>
<name>A0A485KP75_9STRA</name>
<dbReference type="PANTHER" id="PTHR44329:SF214">
    <property type="entry name" value="PROTEIN KINASE DOMAIN-CONTAINING PROTEIN"/>
    <property type="match status" value="1"/>
</dbReference>
<dbReference type="InterPro" id="IPR011009">
    <property type="entry name" value="Kinase-like_dom_sf"/>
</dbReference>
<dbReference type="InterPro" id="IPR000719">
    <property type="entry name" value="Prot_kinase_dom"/>
</dbReference>
<dbReference type="GO" id="GO:0005524">
    <property type="term" value="F:ATP binding"/>
    <property type="evidence" value="ECO:0007669"/>
    <property type="project" value="InterPro"/>
</dbReference>
<gene>
    <name evidence="4" type="primary">Aste57867_9734</name>
    <name evidence="3" type="ORF">As57867_009696</name>
    <name evidence="4" type="ORF">ASTE57867_9734</name>
</gene>
<dbReference type="OrthoDB" id="544350at2759"/>
<proteinExistence type="predicted"/>
<feature type="domain" description="Protein kinase" evidence="2">
    <location>
        <begin position="108"/>
        <end position="379"/>
    </location>
</feature>
<evidence type="ECO:0000313" key="5">
    <source>
        <dbReference type="Proteomes" id="UP000332933"/>
    </source>
</evidence>
<dbReference type="Pfam" id="PF07714">
    <property type="entry name" value="PK_Tyr_Ser-Thr"/>
    <property type="match status" value="1"/>
</dbReference>
<dbReference type="InterPro" id="IPR008266">
    <property type="entry name" value="Tyr_kinase_AS"/>
</dbReference>
<keyword evidence="1" id="KW-1133">Transmembrane helix</keyword>
<keyword evidence="1" id="KW-0812">Transmembrane</keyword>
<accession>A0A485KP75</accession>
<dbReference type="EMBL" id="CAADRA010005180">
    <property type="protein sequence ID" value="VFT86613.1"/>
    <property type="molecule type" value="Genomic_DNA"/>
</dbReference>
<sequence>MLGTSPHSAAAAAAFFGHAAASNLTAAAAINANIAWPTSTPPPSLAATAYSASAGLLVSCIAGLTAISTAIFLLTRRRERHAPTYPSTEYALLQWRDVPSMRIDMARLVLTRHLASGSTGDVYVGTYADAPVAVKTLALTKRSAKHVQRFVDEISLLARVRGPCILHVVGAAWHPSDPASLHAVLEYMDLGDLASFLDRTPPTAFPFDHKLHCALNLARALAHLHSLDVLHRDLTSHNVLLDSTCGTKLADFGVARTYVQGQNDAMLSGGRGTYRWMAPEMLLSHEYDASVYVFSLGVVLTELETHREPYSELTGKTNEPLDDSAVLGLVLHGHQRPTFTEACPPWFKALAMVCMEQDPAARPTAYDVIQVLERHIPELI</sequence>
<protein>
    <submittedName>
        <fullName evidence="4">Aste57867_9734 protein</fullName>
    </submittedName>
</protein>
<dbReference type="Gene3D" id="1.10.510.10">
    <property type="entry name" value="Transferase(Phosphotransferase) domain 1"/>
    <property type="match status" value="1"/>
</dbReference>
<evidence type="ECO:0000313" key="3">
    <source>
        <dbReference type="EMBL" id="KAF0699720.1"/>
    </source>
</evidence>
<reference evidence="4 5" key="1">
    <citation type="submission" date="2019-03" db="EMBL/GenBank/DDBJ databases">
        <authorList>
            <person name="Gaulin E."/>
            <person name="Dumas B."/>
        </authorList>
    </citation>
    <scope>NUCLEOTIDE SEQUENCE [LARGE SCALE GENOMIC DNA]</scope>
    <source>
        <strain evidence="4">CBS 568.67</strain>
    </source>
</reference>
<dbReference type="InterPro" id="IPR001245">
    <property type="entry name" value="Ser-Thr/Tyr_kinase_cat_dom"/>
</dbReference>
<dbReference type="PROSITE" id="PS00109">
    <property type="entry name" value="PROTEIN_KINASE_TYR"/>
    <property type="match status" value="1"/>
</dbReference>
<dbReference type="PANTHER" id="PTHR44329">
    <property type="entry name" value="SERINE/THREONINE-PROTEIN KINASE TNNI3K-RELATED"/>
    <property type="match status" value="1"/>
</dbReference>
<keyword evidence="1" id="KW-0472">Membrane</keyword>
<feature type="transmembrane region" description="Helical" evidence="1">
    <location>
        <begin position="52"/>
        <end position="74"/>
    </location>
</feature>
<dbReference type="PROSITE" id="PS50011">
    <property type="entry name" value="PROTEIN_KINASE_DOM"/>
    <property type="match status" value="1"/>
</dbReference>
<dbReference type="GO" id="GO:0004674">
    <property type="term" value="F:protein serine/threonine kinase activity"/>
    <property type="evidence" value="ECO:0007669"/>
    <property type="project" value="TreeGrafter"/>
</dbReference>
<dbReference type="Gene3D" id="3.30.200.20">
    <property type="entry name" value="Phosphorylase Kinase, domain 1"/>
    <property type="match status" value="1"/>
</dbReference>
<dbReference type="AlphaFoldDB" id="A0A485KP75"/>
<dbReference type="InterPro" id="IPR051681">
    <property type="entry name" value="Ser/Thr_Kinases-Pseudokinases"/>
</dbReference>
<evidence type="ECO:0000313" key="4">
    <source>
        <dbReference type="EMBL" id="VFT86613.1"/>
    </source>
</evidence>
<evidence type="ECO:0000256" key="1">
    <source>
        <dbReference type="SAM" id="Phobius"/>
    </source>
</evidence>
<dbReference type="Proteomes" id="UP000332933">
    <property type="component" value="Unassembled WGS sequence"/>
</dbReference>
<organism evidence="4 5">
    <name type="scientific">Aphanomyces stellatus</name>
    <dbReference type="NCBI Taxonomy" id="120398"/>
    <lineage>
        <taxon>Eukaryota</taxon>
        <taxon>Sar</taxon>
        <taxon>Stramenopiles</taxon>
        <taxon>Oomycota</taxon>
        <taxon>Saprolegniomycetes</taxon>
        <taxon>Saprolegniales</taxon>
        <taxon>Verrucalvaceae</taxon>
        <taxon>Aphanomyces</taxon>
    </lineage>
</organism>
<evidence type="ECO:0000259" key="2">
    <source>
        <dbReference type="PROSITE" id="PS50011"/>
    </source>
</evidence>
<keyword evidence="5" id="KW-1185">Reference proteome</keyword>
<dbReference type="SUPFAM" id="SSF56112">
    <property type="entry name" value="Protein kinase-like (PK-like)"/>
    <property type="match status" value="1"/>
</dbReference>
<dbReference type="EMBL" id="VJMH01005159">
    <property type="protein sequence ID" value="KAF0699720.1"/>
    <property type="molecule type" value="Genomic_DNA"/>
</dbReference>